<keyword evidence="1" id="KW-0472">Membrane</keyword>
<dbReference type="EMBL" id="CP013265">
    <property type="protein sequence ID" value="ALR22992.1"/>
    <property type="molecule type" value="Genomic_DNA"/>
</dbReference>
<keyword evidence="3" id="KW-1185">Reference proteome</keyword>
<dbReference type="OrthoDB" id="7509512at2"/>
<organism evidence="2 3">
    <name type="scientific">Sphingobium baderi</name>
    <dbReference type="NCBI Taxonomy" id="1332080"/>
    <lineage>
        <taxon>Bacteria</taxon>
        <taxon>Pseudomonadati</taxon>
        <taxon>Pseudomonadota</taxon>
        <taxon>Alphaproteobacteria</taxon>
        <taxon>Sphingomonadales</taxon>
        <taxon>Sphingomonadaceae</taxon>
        <taxon>Sphingobium</taxon>
    </lineage>
</organism>
<keyword evidence="1" id="KW-1133">Transmembrane helix</keyword>
<gene>
    <name evidence="2" type="ORF">ATN00_21170</name>
</gene>
<dbReference type="RefSeq" id="WP_062069349.1">
    <property type="nucleotide sequence ID" value="NZ_CP013265.1"/>
</dbReference>
<protein>
    <submittedName>
        <fullName evidence="2">Uncharacterized protein</fullName>
    </submittedName>
</protein>
<geneLocation type="plasmid" evidence="2 3">
    <name>pDE1</name>
</geneLocation>
<evidence type="ECO:0000313" key="3">
    <source>
        <dbReference type="Proteomes" id="UP000056968"/>
    </source>
</evidence>
<dbReference type="AlphaFoldDB" id="A0A0S3F5U9"/>
<sequence>MASISVQRKARQEGGAGLRFLLFVLLHTVGFLAVTLLMTWGAFVLFFVAIGGFSLDGMMHQLANLSSRYVAAEATRIADFKVLVAVLHLVVAGVIVFFRRHAIVPRDTLSLEQGA</sequence>
<feature type="transmembrane region" description="Helical" evidence="1">
    <location>
        <begin position="20"/>
        <end position="50"/>
    </location>
</feature>
<reference evidence="2 3" key="1">
    <citation type="submission" date="2015-11" db="EMBL/GenBank/DDBJ databases">
        <title>A Two-component Flavoprotein Monooxygenase System MeaXY Responsible for para-Hydroxylation of 2-Methyl-6-ethylaniline and 2,6-Diethylaniline in Sphingobium baderi DE-13.</title>
        <authorList>
            <person name="Cheng M."/>
            <person name="Meng Q."/>
            <person name="Yang Y."/>
            <person name="Chu C."/>
            <person name="Yan X."/>
            <person name="He J."/>
            <person name="Li S."/>
        </authorList>
    </citation>
    <scope>NUCLEOTIDE SEQUENCE [LARGE SCALE GENOMIC DNA]</scope>
    <source>
        <strain evidence="2 3">DE-13</strain>
        <plasmid evidence="3">Plasmid pDE1</plasmid>
    </source>
</reference>
<keyword evidence="1" id="KW-0812">Transmembrane</keyword>
<dbReference type="Proteomes" id="UP000056968">
    <property type="component" value="Plasmid pDE1"/>
</dbReference>
<keyword evidence="2" id="KW-0614">Plasmid</keyword>
<accession>A0A0S3F5U9</accession>
<proteinExistence type="predicted"/>
<name>A0A0S3F5U9_9SPHN</name>
<evidence type="ECO:0000256" key="1">
    <source>
        <dbReference type="SAM" id="Phobius"/>
    </source>
</evidence>
<dbReference type="KEGG" id="sbd:ATN00_21170"/>
<feature type="transmembrane region" description="Helical" evidence="1">
    <location>
        <begin position="80"/>
        <end position="98"/>
    </location>
</feature>
<evidence type="ECO:0000313" key="2">
    <source>
        <dbReference type="EMBL" id="ALR22992.1"/>
    </source>
</evidence>